<dbReference type="InterPro" id="IPR007174">
    <property type="entry name" value="Las1"/>
</dbReference>
<dbReference type="PANTHER" id="PTHR15002:SF0">
    <property type="entry name" value="RIBOSOMAL BIOGENESIS PROTEIN LAS1L"/>
    <property type="match status" value="1"/>
</dbReference>
<proteinExistence type="predicted"/>
<dbReference type="Pfam" id="PF04031">
    <property type="entry name" value="Las1"/>
    <property type="match status" value="1"/>
</dbReference>
<accession>A0ABN7RSR9</accession>
<dbReference type="EMBL" id="OU015568">
    <property type="protein sequence ID" value="CAG5079762.1"/>
    <property type="molecule type" value="Genomic_DNA"/>
</dbReference>
<dbReference type="PANTHER" id="PTHR15002">
    <property type="entry name" value="RIBOSOMAL BIOGENESIS PROTEIN LAS1L"/>
    <property type="match status" value="1"/>
</dbReference>
<name>A0ABN7RSR9_OIKDI</name>
<keyword evidence="2" id="KW-1185">Reference proteome</keyword>
<gene>
    <name evidence="1" type="ORF">OKIOD_LOCUS916</name>
</gene>
<evidence type="ECO:0000313" key="1">
    <source>
        <dbReference type="EMBL" id="CAG5079762.1"/>
    </source>
</evidence>
<evidence type="ECO:0000313" key="2">
    <source>
        <dbReference type="Proteomes" id="UP001158576"/>
    </source>
</evidence>
<sequence length="382" mass="43963">MGIVEQVAWCSKAEWLDVYSNLQRDRSAVLRRLQLWEQRIGADLPVAIVATIAALTGLEEIRNNRDNQGTMFCASGALVQAVGVITERYREANLPIHVLAAEIGIPDWVTNLRHQIAHGPCQSSIETLEDALEAVYEALTTDAKSYWVLQKEDYDKQKSEIKKRLSKDEEKALKFLARRIVEVDQEGLNSLFNEAAEIVAEEKYRQVLSEQLARRYSSLPRIVTPIWRSGFKRMKISNQLVLDLLRVLKLQDDCGRKPDKKLKEWIHALLGDCKDVDSNWMKTVLEIICESLDESSGGFIKALEKVVESSSRLEQREKTFFLKKLIEIKRVFNAMSSQQKISLFSKRRTVVSKEEIKEEDIWKTAEHLLPDTKERVYKQLCQ</sequence>
<dbReference type="Proteomes" id="UP001158576">
    <property type="component" value="Chromosome PAR"/>
</dbReference>
<reference evidence="1 2" key="1">
    <citation type="submission" date="2021-04" db="EMBL/GenBank/DDBJ databases">
        <authorList>
            <person name="Bliznina A."/>
        </authorList>
    </citation>
    <scope>NUCLEOTIDE SEQUENCE [LARGE SCALE GENOMIC DNA]</scope>
</reference>
<protein>
    <submittedName>
        <fullName evidence="1">Oidioi.mRNA.OKI2018_I69.PAR.g9358.t1.cds</fullName>
    </submittedName>
</protein>
<organism evidence="1 2">
    <name type="scientific">Oikopleura dioica</name>
    <name type="common">Tunicate</name>
    <dbReference type="NCBI Taxonomy" id="34765"/>
    <lineage>
        <taxon>Eukaryota</taxon>
        <taxon>Metazoa</taxon>
        <taxon>Chordata</taxon>
        <taxon>Tunicata</taxon>
        <taxon>Appendicularia</taxon>
        <taxon>Copelata</taxon>
        <taxon>Oikopleuridae</taxon>
        <taxon>Oikopleura</taxon>
    </lineage>
</organism>